<dbReference type="InterPro" id="IPR006977">
    <property type="entry name" value="Yip1_dom"/>
</dbReference>
<accession>A0A553PL57</accession>
<dbReference type="PANTHER" id="PTHR12822">
    <property type="entry name" value="PROTEIN YIPF"/>
    <property type="match status" value="1"/>
</dbReference>
<evidence type="ECO:0000256" key="1">
    <source>
        <dbReference type="ARBA" id="ARBA00004141"/>
    </source>
</evidence>
<gene>
    <name evidence="9" type="ORF">TCAL_07843</name>
</gene>
<dbReference type="GO" id="GO:0000139">
    <property type="term" value="C:Golgi membrane"/>
    <property type="evidence" value="ECO:0007669"/>
    <property type="project" value="UniProtKB-SubCell"/>
</dbReference>
<dbReference type="Pfam" id="PF04893">
    <property type="entry name" value="Yip1"/>
    <property type="match status" value="1"/>
</dbReference>
<evidence type="ECO:0000256" key="2">
    <source>
        <dbReference type="ARBA" id="ARBA00010596"/>
    </source>
</evidence>
<dbReference type="GO" id="GO:0016192">
    <property type="term" value="P:vesicle-mediated transport"/>
    <property type="evidence" value="ECO:0007669"/>
    <property type="project" value="InterPro"/>
</dbReference>
<feature type="domain" description="Yip1" evidence="8">
    <location>
        <begin position="97"/>
        <end position="269"/>
    </location>
</feature>
<sequence length="378" mass="41103">MAQGTPPSGSVVVEFDDSDLQFTPHTTHSFAAPPTAGGSGGAESPADEVDPDDRTGLMGGSRAGAGSGRYNFWSLAFYQRFFDVDTHEVQQRIVAAMIPRPQKHFLHDVLQDNPDLYGPFWICITLVISVAVTGNLASYLQTALQGGDFQWHYDFHKITMAATAVFSYAWLVPAGLYGFLWWTASSGGLTALTFLDLICLYGYSMVIYIPVSVLWLIQSSVIQWLLVLLAAGLSGSVLVLTLWPIFKTHASKSCWILVSVVVGLHLLLACGFMLYFFHVPGAVTPSGTPNQPLSPVDPLPQNMTQSDMEKPSNLPPERRSIPPKGQKDEEPPNSQSLDPAPAVKTDPDLRPKSTPLERAAVKISNETDAKLTAKIANM</sequence>
<dbReference type="PANTHER" id="PTHR12822:SF2">
    <property type="entry name" value="PROTEIN YIPF"/>
    <property type="match status" value="1"/>
</dbReference>
<comment type="subcellular location">
    <subcellularLocation>
        <location evidence="6">Golgi apparatus membrane</location>
        <topology evidence="6">Multi-pass membrane protein</topology>
    </subcellularLocation>
    <subcellularLocation>
        <location evidence="1">Membrane</location>
        <topology evidence="1">Multi-pass membrane protein</topology>
    </subcellularLocation>
</comment>
<reference evidence="9 10" key="1">
    <citation type="journal article" date="2018" name="Nat. Ecol. Evol.">
        <title>Genomic signatures of mitonuclear coevolution across populations of Tigriopus californicus.</title>
        <authorList>
            <person name="Barreto F.S."/>
            <person name="Watson E.T."/>
            <person name="Lima T.G."/>
            <person name="Willett C.S."/>
            <person name="Edmands S."/>
            <person name="Li W."/>
            <person name="Burton R.S."/>
        </authorList>
    </citation>
    <scope>NUCLEOTIDE SEQUENCE [LARGE SCALE GENOMIC DNA]</scope>
    <source>
        <strain evidence="9 10">San Diego</strain>
    </source>
</reference>
<evidence type="ECO:0000256" key="3">
    <source>
        <dbReference type="ARBA" id="ARBA00022692"/>
    </source>
</evidence>
<evidence type="ECO:0000256" key="7">
    <source>
        <dbReference type="SAM" id="MobiDB-lite"/>
    </source>
</evidence>
<evidence type="ECO:0000313" key="10">
    <source>
        <dbReference type="Proteomes" id="UP000318571"/>
    </source>
</evidence>
<feature type="transmembrane region" description="Helical" evidence="6">
    <location>
        <begin position="194"/>
        <end position="217"/>
    </location>
</feature>
<evidence type="ECO:0000313" key="9">
    <source>
        <dbReference type="EMBL" id="TRY78413.1"/>
    </source>
</evidence>
<name>A0A553PL57_TIGCA</name>
<evidence type="ECO:0000256" key="4">
    <source>
        <dbReference type="ARBA" id="ARBA00022989"/>
    </source>
</evidence>
<dbReference type="Proteomes" id="UP000318571">
    <property type="component" value="Chromosome 11"/>
</dbReference>
<dbReference type="InterPro" id="IPR039765">
    <property type="entry name" value="Yip5/YIPF1/YIPF2"/>
</dbReference>
<evidence type="ECO:0000259" key="8">
    <source>
        <dbReference type="Pfam" id="PF04893"/>
    </source>
</evidence>
<keyword evidence="3 6" id="KW-0812">Transmembrane</keyword>
<comment type="similarity">
    <text evidence="2 6">Belongs to the YIP1 family.</text>
</comment>
<dbReference type="AlphaFoldDB" id="A0A553PL57"/>
<proteinExistence type="inferred from homology"/>
<protein>
    <recommendedName>
        <fullName evidence="6">Protein YIPF</fullName>
    </recommendedName>
</protein>
<dbReference type="GO" id="GO:0031267">
    <property type="term" value="F:small GTPase binding"/>
    <property type="evidence" value="ECO:0007669"/>
    <property type="project" value="InterPro"/>
</dbReference>
<dbReference type="STRING" id="6832.A0A553PL57"/>
<evidence type="ECO:0000256" key="5">
    <source>
        <dbReference type="ARBA" id="ARBA00023136"/>
    </source>
</evidence>
<feature type="transmembrane region" description="Helical" evidence="6">
    <location>
        <begin position="120"/>
        <end position="140"/>
    </location>
</feature>
<feature type="transmembrane region" description="Helical" evidence="6">
    <location>
        <begin position="255"/>
        <end position="277"/>
    </location>
</feature>
<comment type="caution">
    <text evidence="9">The sequence shown here is derived from an EMBL/GenBank/DDBJ whole genome shotgun (WGS) entry which is preliminary data.</text>
</comment>
<feature type="region of interest" description="Disordered" evidence="7">
    <location>
        <begin position="1"/>
        <end position="62"/>
    </location>
</feature>
<keyword evidence="5 6" id="KW-0472">Membrane</keyword>
<feature type="transmembrane region" description="Helical" evidence="6">
    <location>
        <begin position="223"/>
        <end position="243"/>
    </location>
</feature>
<evidence type="ECO:0000256" key="6">
    <source>
        <dbReference type="RuleBase" id="RU361264"/>
    </source>
</evidence>
<keyword evidence="4 6" id="KW-1133">Transmembrane helix</keyword>
<feature type="compositionally biased region" description="Basic and acidic residues" evidence="7">
    <location>
        <begin position="316"/>
        <end position="330"/>
    </location>
</feature>
<dbReference type="OMA" id="WIVDIGW"/>
<feature type="transmembrane region" description="Helical" evidence="6">
    <location>
        <begin position="160"/>
        <end position="182"/>
    </location>
</feature>
<dbReference type="EMBL" id="VCGU01000003">
    <property type="protein sequence ID" value="TRY78413.1"/>
    <property type="molecule type" value="Genomic_DNA"/>
</dbReference>
<keyword evidence="10" id="KW-1185">Reference proteome</keyword>
<organism evidence="9 10">
    <name type="scientific">Tigriopus californicus</name>
    <name type="common">Marine copepod</name>
    <dbReference type="NCBI Taxonomy" id="6832"/>
    <lineage>
        <taxon>Eukaryota</taxon>
        <taxon>Metazoa</taxon>
        <taxon>Ecdysozoa</taxon>
        <taxon>Arthropoda</taxon>
        <taxon>Crustacea</taxon>
        <taxon>Multicrustacea</taxon>
        <taxon>Hexanauplia</taxon>
        <taxon>Copepoda</taxon>
        <taxon>Harpacticoida</taxon>
        <taxon>Harpacticidae</taxon>
        <taxon>Tigriopus</taxon>
    </lineage>
</organism>
<feature type="region of interest" description="Disordered" evidence="7">
    <location>
        <begin position="288"/>
        <end position="361"/>
    </location>
</feature>